<accession>A0AAU9JR65</accession>
<dbReference type="EMBL" id="CAJZBQ010000046">
    <property type="protein sequence ID" value="CAG9328845.1"/>
    <property type="molecule type" value="Genomic_DNA"/>
</dbReference>
<keyword evidence="2" id="KW-1185">Reference proteome</keyword>
<protein>
    <submittedName>
        <fullName evidence="1">Uncharacterized protein</fullName>
    </submittedName>
</protein>
<dbReference type="Proteomes" id="UP001162131">
    <property type="component" value="Unassembled WGS sequence"/>
</dbReference>
<sequence>MKFFSLRILRPRFEGFFFYLKKKIIFFRSFWLKKYRRKKLQWIFFRLTPKINFLEKNKNLFVKTKVPNLISSHTKIYVWYALF</sequence>
<organism evidence="1 2">
    <name type="scientific">Blepharisma stoltei</name>
    <dbReference type="NCBI Taxonomy" id="1481888"/>
    <lineage>
        <taxon>Eukaryota</taxon>
        <taxon>Sar</taxon>
        <taxon>Alveolata</taxon>
        <taxon>Ciliophora</taxon>
        <taxon>Postciliodesmatophora</taxon>
        <taxon>Heterotrichea</taxon>
        <taxon>Heterotrichida</taxon>
        <taxon>Blepharismidae</taxon>
        <taxon>Blepharisma</taxon>
    </lineage>
</organism>
<dbReference type="AlphaFoldDB" id="A0AAU9JR65"/>
<name>A0AAU9JR65_9CILI</name>
<evidence type="ECO:0000313" key="2">
    <source>
        <dbReference type="Proteomes" id="UP001162131"/>
    </source>
</evidence>
<comment type="caution">
    <text evidence="1">The sequence shown here is derived from an EMBL/GenBank/DDBJ whole genome shotgun (WGS) entry which is preliminary data.</text>
</comment>
<proteinExistence type="predicted"/>
<evidence type="ECO:0000313" key="1">
    <source>
        <dbReference type="EMBL" id="CAG9328845.1"/>
    </source>
</evidence>
<reference evidence="1" key="1">
    <citation type="submission" date="2021-09" db="EMBL/GenBank/DDBJ databases">
        <authorList>
            <consortium name="AG Swart"/>
            <person name="Singh M."/>
            <person name="Singh A."/>
            <person name="Seah K."/>
            <person name="Emmerich C."/>
        </authorList>
    </citation>
    <scope>NUCLEOTIDE SEQUENCE</scope>
    <source>
        <strain evidence="1">ATCC30299</strain>
    </source>
</reference>
<gene>
    <name evidence="1" type="ORF">BSTOLATCC_MIC46934</name>
</gene>